<dbReference type="InterPro" id="IPR056174">
    <property type="entry name" value="SpoVR_N"/>
</dbReference>
<name>A0ABW5QC02_9BACI</name>
<evidence type="ECO:0000313" key="2">
    <source>
        <dbReference type="EMBL" id="MFD2639302.1"/>
    </source>
</evidence>
<sequence>MNYDIQTVSNEEILYIHEAGYRRRYISTNATHNRVLEVFEIDQIPTIYLNQRNNKLENIYCLTHCLGHVEFNKNNTWLKALRIPKMTQENLIPYMEHEGFGLFINVFRQLATTCSDLNSNFVAPINYFLMQDQNLCDWQTKLLRMIYDEAFYFNSIKKTTLLNEGYAVLRQTEYINLLNLSVSEKLEIAQIDARLHYKPEQGLNYYSLGRSMWEEVLKQDVSKVLEEYTDVQFLDHYYNETVHEKENVSVVFKGEVIRDFYNVKHLLRKQLSDSFSGIYVNLDVTNNTNKLTLNYISKYYTDVQTLMNLKLGLEKLLCRRVYIKPLRCNPN</sequence>
<dbReference type="Pfam" id="PF04293">
    <property type="entry name" value="SpoVR"/>
    <property type="match status" value="1"/>
</dbReference>
<protein>
    <submittedName>
        <fullName evidence="2">SpoVR family protein</fullName>
    </submittedName>
</protein>
<evidence type="ECO:0000259" key="1">
    <source>
        <dbReference type="Pfam" id="PF04293"/>
    </source>
</evidence>
<dbReference type="Proteomes" id="UP001597452">
    <property type="component" value="Unassembled WGS sequence"/>
</dbReference>
<organism evidence="2 3">
    <name type="scientific">Piscibacillus salipiscarius</name>
    <dbReference type="NCBI Taxonomy" id="299480"/>
    <lineage>
        <taxon>Bacteria</taxon>
        <taxon>Bacillati</taxon>
        <taxon>Bacillota</taxon>
        <taxon>Bacilli</taxon>
        <taxon>Bacillales</taxon>
        <taxon>Bacillaceae</taxon>
        <taxon>Piscibacillus</taxon>
    </lineage>
</organism>
<evidence type="ECO:0000313" key="3">
    <source>
        <dbReference type="Proteomes" id="UP001597452"/>
    </source>
</evidence>
<dbReference type="PANTHER" id="PTHR30029">
    <property type="entry name" value="STAGE V SPORULATION PROTEIN R"/>
    <property type="match status" value="1"/>
</dbReference>
<feature type="domain" description="SpoVR protein-like N-terminal" evidence="1">
    <location>
        <begin position="126"/>
        <end position="272"/>
    </location>
</feature>
<dbReference type="PANTHER" id="PTHR30029:SF2">
    <property type="entry name" value="STAGE V SPORULATION PROTEIN R"/>
    <property type="match status" value="1"/>
</dbReference>
<dbReference type="InterPro" id="IPR007390">
    <property type="entry name" value="Spore_V_R"/>
</dbReference>
<gene>
    <name evidence="2" type="ORF">ACFSW4_10525</name>
</gene>
<dbReference type="RefSeq" id="WP_377329155.1">
    <property type="nucleotide sequence ID" value="NZ_JBHUMZ010000023.1"/>
</dbReference>
<accession>A0ABW5QC02</accession>
<comment type="caution">
    <text evidence="2">The sequence shown here is derived from an EMBL/GenBank/DDBJ whole genome shotgun (WGS) entry which is preliminary data.</text>
</comment>
<dbReference type="EMBL" id="JBHUMZ010000023">
    <property type="protein sequence ID" value="MFD2639302.1"/>
    <property type="molecule type" value="Genomic_DNA"/>
</dbReference>
<keyword evidence="3" id="KW-1185">Reference proteome</keyword>
<proteinExistence type="predicted"/>
<reference evidence="3" key="1">
    <citation type="journal article" date="2019" name="Int. J. Syst. Evol. Microbiol.">
        <title>The Global Catalogue of Microorganisms (GCM) 10K type strain sequencing project: providing services to taxonomists for standard genome sequencing and annotation.</title>
        <authorList>
            <consortium name="The Broad Institute Genomics Platform"/>
            <consortium name="The Broad Institute Genome Sequencing Center for Infectious Disease"/>
            <person name="Wu L."/>
            <person name="Ma J."/>
        </authorList>
    </citation>
    <scope>NUCLEOTIDE SEQUENCE [LARGE SCALE GENOMIC DNA]</scope>
    <source>
        <strain evidence="3">TISTR 1571</strain>
    </source>
</reference>